<dbReference type="PANTHER" id="PTHR46910:SF33">
    <property type="entry name" value="ZN(II)2CYS6 TRANSCRIPTION FACTOR (EUROFUNG)"/>
    <property type="match status" value="1"/>
</dbReference>
<dbReference type="KEGG" id="pgri:PgNI_07436"/>
<dbReference type="InterPro" id="IPR036864">
    <property type="entry name" value="Zn2-C6_fun-type_DNA-bd_sf"/>
</dbReference>
<dbReference type="GO" id="GO:0000981">
    <property type="term" value="F:DNA-binding transcription factor activity, RNA polymerase II-specific"/>
    <property type="evidence" value="ECO:0007669"/>
    <property type="project" value="InterPro"/>
</dbReference>
<dbReference type="InterPro" id="IPR050987">
    <property type="entry name" value="AtrR-like"/>
</dbReference>
<dbReference type="AlphaFoldDB" id="A0A6P8B0R5"/>
<dbReference type="InterPro" id="IPR001138">
    <property type="entry name" value="Zn2Cys6_DnaBD"/>
</dbReference>
<dbReference type="GO" id="GO:0003677">
    <property type="term" value="F:DNA binding"/>
    <property type="evidence" value="ECO:0007669"/>
    <property type="project" value="InterPro"/>
</dbReference>
<dbReference type="PROSITE" id="PS00463">
    <property type="entry name" value="ZN2_CY6_FUNGAL_1"/>
    <property type="match status" value="1"/>
</dbReference>
<dbReference type="InterPro" id="IPR007219">
    <property type="entry name" value="XnlR_reg_dom"/>
</dbReference>
<evidence type="ECO:0000313" key="5">
    <source>
        <dbReference type="Proteomes" id="UP000515153"/>
    </source>
</evidence>
<name>A0A6P8B0R5_PYRGI</name>
<dbReference type="CDD" id="cd12148">
    <property type="entry name" value="fungal_TF_MHR"/>
    <property type="match status" value="1"/>
</dbReference>
<gene>
    <name evidence="6" type="ORF">PgNI_07436</name>
</gene>
<sequence>MENHQSPPPTVPKRKRKRLNFACNHCRERKIRCDEGQPSCHSCLAAGIPCVTTDKRRPGAEVERRTAGSPRQIHMGSKKVTLIHVDEIEPLHGPARFKRVRTLSPALSTYSDDTDHLTPVSATPGDVDDNNLLPPSALDPPAEDESGRYGGLLPLVPRLRDIGTLETLTGWLDLAFYRLGVHRRLRAGLGGSESGTEQRPPVVLSLVPPALPALDLCHATVNVYFSTINQAFPILDLPTVRGWVGSASKSGSSGPEGQTGDIMSILQLRLVLVLGSLNCHGTCALESEQMAEYVSYCQSMLGHVLSTRSLEAVQYVLMLAIALGQRDQISSSWHITTLCVSMAQSMGLHRRRKPSRQDPSPVDEQEEELRRRTWWSIYSFEKLFAFEFGRPSSIRDSDCDQAEPVSLVPASSSQEGGWSFRILTSFARLLSQINDAGIRSQSREERTSPGNFEVFLRRKLKLIGKSMYLLTRWAETVPDRMRPRFDLMCSRDEYPLASFISIHYNNALMLLSRNSFLVSTEAIRKTVEMYTAGKPWSSIMENGSTVAANAARTMIKMLVDGHEQGAAPVLSTLAPSLHAVYVLAIHLLAMPGSRLASWDLDHGVDYVKRLYDKHHSDKEIHRILESLMNLVDATIQAAKPKTGSQQTNNVFSGEASRSLNRLPTDNELTTVDQSNASVTAAVPLQSAPAADSLRTEPLEMTGGVTGNTDVRDSLWPVDTASDMGWGWDDFGQVFDLNFGGSIAS</sequence>
<dbReference type="GO" id="GO:0006351">
    <property type="term" value="P:DNA-templated transcription"/>
    <property type="evidence" value="ECO:0007669"/>
    <property type="project" value="InterPro"/>
</dbReference>
<dbReference type="Pfam" id="PF00172">
    <property type="entry name" value="Zn_clus"/>
    <property type="match status" value="1"/>
</dbReference>
<organism evidence="5 6">
    <name type="scientific">Pyricularia grisea</name>
    <name type="common">Crabgrass-specific blast fungus</name>
    <name type="synonym">Magnaporthe grisea</name>
    <dbReference type="NCBI Taxonomy" id="148305"/>
    <lineage>
        <taxon>Eukaryota</taxon>
        <taxon>Fungi</taxon>
        <taxon>Dikarya</taxon>
        <taxon>Ascomycota</taxon>
        <taxon>Pezizomycotina</taxon>
        <taxon>Sordariomycetes</taxon>
        <taxon>Sordariomycetidae</taxon>
        <taxon>Magnaporthales</taxon>
        <taxon>Pyriculariaceae</taxon>
        <taxon>Pyricularia</taxon>
    </lineage>
</organism>
<dbReference type="SUPFAM" id="SSF57701">
    <property type="entry name" value="Zn2/Cys6 DNA-binding domain"/>
    <property type="match status" value="1"/>
</dbReference>
<feature type="domain" description="Zn(2)-C6 fungal-type" evidence="4">
    <location>
        <begin position="22"/>
        <end position="52"/>
    </location>
</feature>
<dbReference type="GO" id="GO:0008270">
    <property type="term" value="F:zinc ion binding"/>
    <property type="evidence" value="ECO:0007669"/>
    <property type="project" value="InterPro"/>
</dbReference>
<reference evidence="6" key="1">
    <citation type="journal article" date="2019" name="Mol. Biol. Evol.">
        <title>Blast fungal genomes show frequent chromosomal changes, gene gains and losses, and effector gene turnover.</title>
        <authorList>
            <person name="Gomez Luciano L.B."/>
            <person name="Jason Tsai I."/>
            <person name="Chuma I."/>
            <person name="Tosa Y."/>
            <person name="Chen Y.H."/>
            <person name="Li J.Y."/>
            <person name="Li M.Y."/>
            <person name="Jade Lu M.Y."/>
            <person name="Nakayashiki H."/>
            <person name="Li W.H."/>
        </authorList>
    </citation>
    <scope>NUCLEOTIDE SEQUENCE</scope>
    <source>
        <strain evidence="6">NI907</strain>
    </source>
</reference>
<dbReference type="SMART" id="SM00906">
    <property type="entry name" value="Fungal_trans"/>
    <property type="match status" value="1"/>
</dbReference>
<evidence type="ECO:0000256" key="1">
    <source>
        <dbReference type="ARBA" id="ARBA00022723"/>
    </source>
</evidence>
<dbReference type="GeneID" id="41962357"/>
<evidence type="ECO:0000256" key="2">
    <source>
        <dbReference type="ARBA" id="ARBA00023242"/>
    </source>
</evidence>
<dbReference type="CDD" id="cd00067">
    <property type="entry name" value="GAL4"/>
    <property type="match status" value="1"/>
</dbReference>
<evidence type="ECO:0000259" key="4">
    <source>
        <dbReference type="PROSITE" id="PS50048"/>
    </source>
</evidence>
<evidence type="ECO:0000256" key="3">
    <source>
        <dbReference type="SAM" id="MobiDB-lite"/>
    </source>
</evidence>
<keyword evidence="1" id="KW-0479">Metal-binding</keyword>
<protein>
    <recommendedName>
        <fullName evidence="4">Zn(2)-C6 fungal-type domain-containing protein</fullName>
    </recommendedName>
</protein>
<reference evidence="6" key="2">
    <citation type="submission" date="2019-10" db="EMBL/GenBank/DDBJ databases">
        <authorList>
            <consortium name="NCBI Genome Project"/>
        </authorList>
    </citation>
    <scope>NUCLEOTIDE SEQUENCE</scope>
    <source>
        <strain evidence="6">NI907</strain>
    </source>
</reference>
<dbReference type="Gene3D" id="4.10.240.10">
    <property type="entry name" value="Zn(2)-C6 fungal-type DNA-binding domain"/>
    <property type="match status" value="1"/>
</dbReference>
<dbReference type="SMART" id="SM00066">
    <property type="entry name" value="GAL4"/>
    <property type="match status" value="1"/>
</dbReference>
<evidence type="ECO:0000313" key="6">
    <source>
        <dbReference type="RefSeq" id="XP_030980745.1"/>
    </source>
</evidence>
<accession>A0A6P8B0R5</accession>
<reference evidence="6" key="3">
    <citation type="submission" date="2025-08" db="UniProtKB">
        <authorList>
            <consortium name="RefSeq"/>
        </authorList>
    </citation>
    <scope>IDENTIFICATION</scope>
    <source>
        <strain evidence="6">NI907</strain>
    </source>
</reference>
<proteinExistence type="predicted"/>
<keyword evidence="2" id="KW-0539">Nucleus</keyword>
<dbReference type="Pfam" id="PF04082">
    <property type="entry name" value="Fungal_trans"/>
    <property type="match status" value="1"/>
</dbReference>
<keyword evidence="5" id="KW-1185">Reference proteome</keyword>
<dbReference type="RefSeq" id="XP_030980745.1">
    <property type="nucleotide sequence ID" value="XM_031127448.1"/>
</dbReference>
<dbReference type="PANTHER" id="PTHR46910">
    <property type="entry name" value="TRANSCRIPTION FACTOR PDR1"/>
    <property type="match status" value="1"/>
</dbReference>
<dbReference type="Proteomes" id="UP000515153">
    <property type="component" value="Unplaced"/>
</dbReference>
<dbReference type="PROSITE" id="PS50048">
    <property type="entry name" value="ZN2_CY6_FUNGAL_2"/>
    <property type="match status" value="1"/>
</dbReference>
<feature type="region of interest" description="Disordered" evidence="3">
    <location>
        <begin position="108"/>
        <end position="145"/>
    </location>
</feature>